<dbReference type="AlphaFoldDB" id="A0A4Y8AGS7"/>
<dbReference type="SUPFAM" id="SSF55729">
    <property type="entry name" value="Acyl-CoA N-acyltransferases (Nat)"/>
    <property type="match status" value="1"/>
</dbReference>
<dbReference type="Proteomes" id="UP000583101">
    <property type="component" value="Unassembled WGS sequence"/>
</dbReference>
<dbReference type="Gene3D" id="3.40.630.30">
    <property type="match status" value="1"/>
</dbReference>
<evidence type="ECO:0000313" key="4">
    <source>
        <dbReference type="Proteomes" id="UP000297248"/>
    </source>
</evidence>
<dbReference type="EMBL" id="JACIEG010000002">
    <property type="protein sequence ID" value="MBB3968422.1"/>
    <property type="molecule type" value="Genomic_DNA"/>
</dbReference>
<dbReference type="InterPro" id="IPR016181">
    <property type="entry name" value="Acyl_CoA_acyltransferase"/>
</dbReference>
<evidence type="ECO:0000313" key="5">
    <source>
        <dbReference type="Proteomes" id="UP000583101"/>
    </source>
</evidence>
<evidence type="ECO:0000313" key="2">
    <source>
        <dbReference type="EMBL" id="MBB3968422.1"/>
    </source>
</evidence>
<dbReference type="InterPro" id="IPR000182">
    <property type="entry name" value="GNAT_dom"/>
</dbReference>
<evidence type="ECO:0000259" key="1">
    <source>
        <dbReference type="PROSITE" id="PS51186"/>
    </source>
</evidence>
<keyword evidence="5" id="KW-1185">Reference proteome</keyword>
<evidence type="ECO:0000313" key="3">
    <source>
        <dbReference type="EMBL" id="TEW67930.1"/>
    </source>
</evidence>
<dbReference type="RefSeq" id="WP_134335964.1">
    <property type="nucleotide sequence ID" value="NZ_BMCZ01000004.1"/>
</dbReference>
<dbReference type="Pfam" id="PF13673">
    <property type="entry name" value="Acetyltransf_10"/>
    <property type="match status" value="1"/>
</dbReference>
<name>A0A4Y8AGS7_9SPHI</name>
<dbReference type="PROSITE" id="PS51186">
    <property type="entry name" value="GNAT"/>
    <property type="match status" value="1"/>
</dbReference>
<dbReference type="OrthoDB" id="1178186at2"/>
<accession>A0A4Y8AGS7</accession>
<organism evidence="3 4">
    <name type="scientific">Mucilaginibacter phyllosphaerae</name>
    <dbReference type="NCBI Taxonomy" id="1812349"/>
    <lineage>
        <taxon>Bacteria</taxon>
        <taxon>Pseudomonadati</taxon>
        <taxon>Bacteroidota</taxon>
        <taxon>Sphingobacteriia</taxon>
        <taxon>Sphingobacteriales</taxon>
        <taxon>Sphingobacteriaceae</taxon>
        <taxon>Mucilaginibacter</taxon>
    </lineage>
</organism>
<reference evidence="3" key="2">
    <citation type="submission" date="2019-03" db="EMBL/GenBank/DDBJ databases">
        <authorList>
            <person name="Yan Y.-Q."/>
            <person name="Du Z.-J."/>
        </authorList>
    </citation>
    <scope>NUCLEOTIDE SEQUENCE</scope>
    <source>
        <strain evidence="3">PP-F2FG21</strain>
    </source>
</reference>
<proteinExistence type="predicted"/>
<reference evidence="3 4" key="1">
    <citation type="journal article" date="2016" name="Int. J. Syst. Evol. Microbiol.">
        <title>Proposal of Mucilaginibacter phyllosphaerae sp. nov. isolated from the phyllosphere of Galium album.</title>
        <authorList>
            <person name="Aydogan E.L."/>
            <person name="Busse H.J."/>
            <person name="Moser G."/>
            <person name="Muller C."/>
            <person name="Kampfer P."/>
            <person name="Glaeser S.P."/>
        </authorList>
    </citation>
    <scope>NUCLEOTIDE SEQUENCE [LARGE SCALE GENOMIC DNA]</scope>
    <source>
        <strain evidence="3 4">PP-F2FG21</strain>
    </source>
</reference>
<dbReference type="EMBL" id="SNQG01000002">
    <property type="protein sequence ID" value="TEW67930.1"/>
    <property type="molecule type" value="Genomic_DNA"/>
</dbReference>
<keyword evidence="3" id="KW-0808">Transferase</keyword>
<reference evidence="2 5" key="3">
    <citation type="submission" date="2020-08" db="EMBL/GenBank/DDBJ databases">
        <title>Genomic Encyclopedia of Type Strains, Phase IV (KMG-IV): sequencing the most valuable type-strain genomes for metagenomic binning, comparative biology and taxonomic classification.</title>
        <authorList>
            <person name="Goeker M."/>
        </authorList>
    </citation>
    <scope>NUCLEOTIDE SEQUENCE [LARGE SCALE GENOMIC DNA]</scope>
    <source>
        <strain evidence="2 5">DSM 100995</strain>
    </source>
</reference>
<comment type="caution">
    <text evidence="3">The sequence shown here is derived from an EMBL/GenBank/DDBJ whole genome shotgun (WGS) entry which is preliminary data.</text>
</comment>
<protein>
    <submittedName>
        <fullName evidence="3">GNAT family N-acetyltransferase</fullName>
    </submittedName>
    <submittedName>
        <fullName evidence="2">GNAT family N-acyltransferase</fullName>
    </submittedName>
</protein>
<gene>
    <name evidence="3" type="ORF">E2R65_08055</name>
    <name evidence="2" type="ORF">GGR35_001014</name>
</gene>
<sequence length="139" mass="16063">MLSIEQITPHLTWQLRRDVLYPGEYKHDMEMEEDNHGYHFGAFTNNKLVAVVSLFQNGTDWQFRKFAVDAGLQGQGVGRQLLNYITNFVLQEHGKRLWCNARLSATGFYSKFGFTQTGQNFIKKGIGYVVMEKNLQPLK</sequence>
<dbReference type="Proteomes" id="UP000297248">
    <property type="component" value="Unassembled WGS sequence"/>
</dbReference>
<dbReference type="GO" id="GO:0016747">
    <property type="term" value="F:acyltransferase activity, transferring groups other than amino-acyl groups"/>
    <property type="evidence" value="ECO:0007669"/>
    <property type="project" value="InterPro"/>
</dbReference>
<dbReference type="CDD" id="cd04301">
    <property type="entry name" value="NAT_SF"/>
    <property type="match status" value="1"/>
</dbReference>
<feature type="domain" description="N-acetyltransferase" evidence="1">
    <location>
        <begin position="1"/>
        <end position="136"/>
    </location>
</feature>